<dbReference type="Proteomes" id="UP000016924">
    <property type="component" value="Unassembled WGS sequence"/>
</dbReference>
<sequence length="605" mass="69890">MGLAGLNPPFEESWRNEWESRNEVRHGISKRAIEIYESVYARQQTKLEGTLAKPPDNSAKSQKLRETLSRHHTTRQALLEAVKHLQDLELCLTRMLTDQVIKSTDPRRQTLFQTTVDRLQRVGKALSSIRGILRASTLNNKGIEIIDNRLESWIEDDTTGMLMTIPDRKTQDQIQAEQDEIETDEKKKAGPQTGEKEIRDKIKKKHNFTTRFLLNCDSGHTRPFDVRSPKVEGVLAIQRSKAITGSMIMSGPELRDADERLAKWLEELSSNEIEASRFKLNYRTFERQIRRPKKIVQLKPDANFWTRPAYRLPIILDNIYHIRRMMTAIFDRKLTVGSSDKDGTEAKLHQKLRRMYGLLAIMFGCVSEGSLWLPVMDKLLEDLAEEVVGHVDPAYETITMTRKDQIMANLDQNVVRTRLPSGARNKARIDDLSRFNEARKLFAELALFYRGAICLAFAAVSVTRGNQVIDQDRLWYEELIKQSAECGYPGCLEQLRITKSKKPGAETHAFGLSVGVKDPRLGFPTVRADYSDNRPWAYPCLFYILHHNKYNVAFTPFYHWFAHLYHIACKPFRGKEMIIFDLKEIDKIADEETKRNKALEARRRV</sequence>
<dbReference type="OrthoDB" id="3564464at2759"/>
<reference evidence="3" key="1">
    <citation type="submission" date="2012-06" db="EMBL/GenBank/DDBJ databases">
        <title>The genome sequence of Coniosporium apollinis CBS 100218.</title>
        <authorList>
            <consortium name="The Broad Institute Genome Sequencing Platform"/>
            <person name="Cuomo C."/>
            <person name="Gorbushina A."/>
            <person name="Noack S."/>
            <person name="Walker B."/>
            <person name="Young S.K."/>
            <person name="Zeng Q."/>
            <person name="Gargeya S."/>
            <person name="Fitzgerald M."/>
            <person name="Haas B."/>
            <person name="Abouelleil A."/>
            <person name="Alvarado L."/>
            <person name="Arachchi H.M."/>
            <person name="Berlin A.M."/>
            <person name="Chapman S.B."/>
            <person name="Goldberg J."/>
            <person name="Griggs A."/>
            <person name="Gujja S."/>
            <person name="Hansen M."/>
            <person name="Howarth C."/>
            <person name="Imamovic A."/>
            <person name="Larimer J."/>
            <person name="McCowan C."/>
            <person name="Montmayeur A."/>
            <person name="Murphy C."/>
            <person name="Neiman D."/>
            <person name="Pearson M."/>
            <person name="Priest M."/>
            <person name="Roberts A."/>
            <person name="Saif S."/>
            <person name="Shea T."/>
            <person name="Sisk P."/>
            <person name="Sykes S."/>
            <person name="Wortman J."/>
            <person name="Nusbaum C."/>
            <person name="Birren B."/>
        </authorList>
    </citation>
    <scope>NUCLEOTIDE SEQUENCE [LARGE SCALE GENOMIC DNA]</scope>
    <source>
        <strain evidence="3">CBS 100218</strain>
    </source>
</reference>
<keyword evidence="3" id="KW-1185">Reference proteome</keyword>
<evidence type="ECO:0000256" key="1">
    <source>
        <dbReference type="SAM" id="MobiDB-lite"/>
    </source>
</evidence>
<dbReference type="GeneID" id="19906498"/>
<name>R7Z6Y3_CONA1</name>
<feature type="region of interest" description="Disordered" evidence="1">
    <location>
        <begin position="170"/>
        <end position="196"/>
    </location>
</feature>
<protein>
    <submittedName>
        <fullName evidence="2">Uncharacterized protein</fullName>
    </submittedName>
</protein>
<evidence type="ECO:0000313" key="2">
    <source>
        <dbReference type="EMBL" id="EON69922.1"/>
    </source>
</evidence>
<gene>
    <name evidence="2" type="ORF">W97_09187</name>
</gene>
<proteinExistence type="predicted"/>
<organism evidence="2 3">
    <name type="scientific">Coniosporium apollinis (strain CBS 100218)</name>
    <name type="common">Rock-inhabiting black yeast</name>
    <dbReference type="NCBI Taxonomy" id="1168221"/>
    <lineage>
        <taxon>Eukaryota</taxon>
        <taxon>Fungi</taxon>
        <taxon>Dikarya</taxon>
        <taxon>Ascomycota</taxon>
        <taxon>Pezizomycotina</taxon>
        <taxon>Dothideomycetes</taxon>
        <taxon>Dothideomycetes incertae sedis</taxon>
        <taxon>Coniosporium</taxon>
    </lineage>
</organism>
<accession>R7Z6Y3</accession>
<evidence type="ECO:0000313" key="3">
    <source>
        <dbReference type="Proteomes" id="UP000016924"/>
    </source>
</evidence>
<dbReference type="AlphaFoldDB" id="R7Z6Y3"/>
<feature type="compositionally biased region" description="Basic and acidic residues" evidence="1">
    <location>
        <begin position="184"/>
        <end position="196"/>
    </location>
</feature>
<dbReference type="HOGENOM" id="CLU_451272_0_0_1"/>
<dbReference type="EMBL" id="JH767641">
    <property type="protein sequence ID" value="EON69922.1"/>
    <property type="molecule type" value="Genomic_DNA"/>
</dbReference>
<dbReference type="RefSeq" id="XP_007785239.1">
    <property type="nucleotide sequence ID" value="XM_007787049.1"/>
</dbReference>